<reference evidence="2" key="1">
    <citation type="submission" date="2021-06" db="EMBL/GenBank/DDBJ databases">
        <title>Parelaphostrongylus tenuis whole genome reference sequence.</title>
        <authorList>
            <person name="Garwood T.J."/>
            <person name="Larsen P.A."/>
            <person name="Fountain-Jones N.M."/>
            <person name="Garbe J.R."/>
            <person name="Macchietto M.G."/>
            <person name="Kania S.A."/>
            <person name="Gerhold R.W."/>
            <person name="Richards J.E."/>
            <person name="Wolf T.M."/>
        </authorList>
    </citation>
    <scope>NUCLEOTIDE SEQUENCE</scope>
    <source>
        <strain evidence="2">MNPRO001-30</strain>
        <tissue evidence="2">Meninges</tissue>
    </source>
</reference>
<name>A0AAD5MD95_PARTN</name>
<evidence type="ECO:0000313" key="2">
    <source>
        <dbReference type="EMBL" id="KAJ1355760.1"/>
    </source>
</evidence>
<sequence>MWPVRILIGLCLLMLASTLTYEGIPPYWPVVDSGVSPDLDYASHQLLKRGVVEVKRREAIARARCFFNPITC</sequence>
<organism evidence="2 3">
    <name type="scientific">Parelaphostrongylus tenuis</name>
    <name type="common">Meningeal worm</name>
    <dbReference type="NCBI Taxonomy" id="148309"/>
    <lineage>
        <taxon>Eukaryota</taxon>
        <taxon>Metazoa</taxon>
        <taxon>Ecdysozoa</taxon>
        <taxon>Nematoda</taxon>
        <taxon>Chromadorea</taxon>
        <taxon>Rhabditida</taxon>
        <taxon>Rhabditina</taxon>
        <taxon>Rhabditomorpha</taxon>
        <taxon>Strongyloidea</taxon>
        <taxon>Metastrongylidae</taxon>
        <taxon>Parelaphostrongylus</taxon>
    </lineage>
</organism>
<accession>A0AAD5MD95</accession>
<feature type="chain" id="PRO_5042091775" evidence="1">
    <location>
        <begin position="19"/>
        <end position="72"/>
    </location>
</feature>
<dbReference type="EMBL" id="JAHQIW010002570">
    <property type="protein sequence ID" value="KAJ1355760.1"/>
    <property type="molecule type" value="Genomic_DNA"/>
</dbReference>
<dbReference type="AlphaFoldDB" id="A0AAD5MD95"/>
<gene>
    <name evidence="2" type="ORF">KIN20_013294</name>
</gene>
<evidence type="ECO:0000313" key="3">
    <source>
        <dbReference type="Proteomes" id="UP001196413"/>
    </source>
</evidence>
<keyword evidence="3" id="KW-1185">Reference proteome</keyword>
<comment type="caution">
    <text evidence="2">The sequence shown here is derived from an EMBL/GenBank/DDBJ whole genome shotgun (WGS) entry which is preliminary data.</text>
</comment>
<keyword evidence="1" id="KW-0732">Signal</keyword>
<feature type="signal peptide" evidence="1">
    <location>
        <begin position="1"/>
        <end position="18"/>
    </location>
</feature>
<evidence type="ECO:0000256" key="1">
    <source>
        <dbReference type="SAM" id="SignalP"/>
    </source>
</evidence>
<protein>
    <submittedName>
        <fullName evidence="2">Uncharacterized protein</fullName>
    </submittedName>
</protein>
<proteinExistence type="predicted"/>
<dbReference type="Proteomes" id="UP001196413">
    <property type="component" value="Unassembled WGS sequence"/>
</dbReference>